<evidence type="ECO:0000256" key="5">
    <source>
        <dbReference type="SAM" id="MobiDB-lite"/>
    </source>
</evidence>
<dbReference type="PANTHER" id="PTHR43289">
    <property type="entry name" value="MITOGEN-ACTIVATED PROTEIN KINASE KINASE KINASE 20-RELATED"/>
    <property type="match status" value="1"/>
</dbReference>
<dbReference type="Gene3D" id="1.10.510.10">
    <property type="entry name" value="Transferase(Phosphotransferase) domain 1"/>
    <property type="match status" value="1"/>
</dbReference>
<feature type="region of interest" description="Disordered" evidence="5">
    <location>
        <begin position="418"/>
        <end position="554"/>
    </location>
</feature>
<dbReference type="SMART" id="SM00220">
    <property type="entry name" value="S_TKc"/>
    <property type="match status" value="1"/>
</dbReference>
<dbReference type="STRING" id="1192034.CAP_5204"/>
<dbReference type="GO" id="GO:0004674">
    <property type="term" value="F:protein serine/threonine kinase activity"/>
    <property type="evidence" value="ECO:0007669"/>
    <property type="project" value="TreeGrafter"/>
</dbReference>
<dbReference type="EMBL" id="ASRX01000042">
    <property type="protein sequence ID" value="EYF03774.1"/>
    <property type="molecule type" value="Genomic_DNA"/>
</dbReference>
<evidence type="ECO:0000256" key="2">
    <source>
        <dbReference type="ARBA" id="ARBA00022741"/>
    </source>
</evidence>
<evidence type="ECO:0000256" key="1">
    <source>
        <dbReference type="ARBA" id="ARBA00022679"/>
    </source>
</evidence>
<feature type="domain" description="Protein kinase" evidence="6">
    <location>
        <begin position="15"/>
        <end position="292"/>
    </location>
</feature>
<dbReference type="InterPro" id="IPR011009">
    <property type="entry name" value="Kinase-like_dom_sf"/>
</dbReference>
<feature type="compositionally biased region" description="Polar residues" evidence="5">
    <location>
        <begin position="418"/>
        <end position="429"/>
    </location>
</feature>
<dbReference type="GO" id="GO:0005524">
    <property type="term" value="F:ATP binding"/>
    <property type="evidence" value="ECO:0007669"/>
    <property type="project" value="UniProtKB-KW"/>
</dbReference>
<comment type="caution">
    <text evidence="7">The sequence shown here is derived from an EMBL/GenBank/DDBJ whole genome shotgun (WGS) entry which is preliminary data.</text>
</comment>
<dbReference type="SUPFAM" id="SSF56112">
    <property type="entry name" value="Protein kinase-like (PK-like)"/>
    <property type="match status" value="1"/>
</dbReference>
<reference evidence="7 8" key="1">
    <citation type="submission" date="2013-05" db="EMBL/GenBank/DDBJ databases">
        <title>Genome assembly of Chondromyces apiculatus DSM 436.</title>
        <authorList>
            <person name="Sharma G."/>
            <person name="Khatri I."/>
            <person name="Kaur C."/>
            <person name="Mayilraj S."/>
            <person name="Subramanian S."/>
        </authorList>
    </citation>
    <scope>NUCLEOTIDE SEQUENCE [LARGE SCALE GENOMIC DNA]</scope>
    <source>
        <strain evidence="7 8">DSM 436</strain>
    </source>
</reference>
<dbReference type="PROSITE" id="PS50011">
    <property type="entry name" value="PROTEIN_KINASE_DOM"/>
    <property type="match status" value="1"/>
</dbReference>
<protein>
    <recommendedName>
        <fullName evidence="6">Protein kinase domain-containing protein</fullName>
    </recommendedName>
</protein>
<keyword evidence="4" id="KW-0067">ATP-binding</keyword>
<evidence type="ECO:0000313" key="8">
    <source>
        <dbReference type="Proteomes" id="UP000019678"/>
    </source>
</evidence>
<dbReference type="InterPro" id="IPR000719">
    <property type="entry name" value="Prot_kinase_dom"/>
</dbReference>
<dbReference type="Proteomes" id="UP000019678">
    <property type="component" value="Unassembled WGS sequence"/>
</dbReference>
<proteinExistence type="predicted"/>
<keyword evidence="3" id="KW-0418">Kinase</keyword>
<gene>
    <name evidence="7" type="ORF">CAP_5204</name>
</gene>
<evidence type="ECO:0000256" key="4">
    <source>
        <dbReference type="ARBA" id="ARBA00022840"/>
    </source>
</evidence>
<keyword evidence="2" id="KW-0547">Nucleotide-binding</keyword>
<dbReference type="eggNOG" id="COG0515">
    <property type="taxonomic scope" value="Bacteria"/>
</dbReference>
<organism evidence="7 8">
    <name type="scientific">Chondromyces apiculatus DSM 436</name>
    <dbReference type="NCBI Taxonomy" id="1192034"/>
    <lineage>
        <taxon>Bacteria</taxon>
        <taxon>Pseudomonadati</taxon>
        <taxon>Myxococcota</taxon>
        <taxon>Polyangia</taxon>
        <taxon>Polyangiales</taxon>
        <taxon>Polyangiaceae</taxon>
        <taxon>Chondromyces</taxon>
    </lineage>
</organism>
<evidence type="ECO:0000259" key="6">
    <source>
        <dbReference type="PROSITE" id="PS50011"/>
    </source>
</evidence>
<feature type="compositionally biased region" description="Low complexity" evidence="5">
    <location>
        <begin position="434"/>
        <end position="501"/>
    </location>
</feature>
<dbReference type="CDD" id="cd14014">
    <property type="entry name" value="STKc_PknB_like"/>
    <property type="match status" value="1"/>
</dbReference>
<dbReference type="PANTHER" id="PTHR43289:SF34">
    <property type="entry name" value="SERINE_THREONINE-PROTEIN KINASE YBDM-RELATED"/>
    <property type="match status" value="1"/>
</dbReference>
<accession>A0A017T3E0</accession>
<dbReference type="RefSeq" id="WP_044245446.1">
    <property type="nucleotide sequence ID" value="NZ_ASRX01000042.1"/>
</dbReference>
<keyword evidence="1" id="KW-0808">Transferase</keyword>
<name>A0A017T3E0_9BACT</name>
<dbReference type="Gene3D" id="3.30.200.20">
    <property type="entry name" value="Phosphorylase Kinase, domain 1"/>
    <property type="match status" value="1"/>
</dbReference>
<dbReference type="InterPro" id="IPR008271">
    <property type="entry name" value="Ser/Thr_kinase_AS"/>
</dbReference>
<dbReference type="AlphaFoldDB" id="A0A017T3E0"/>
<dbReference type="PROSITE" id="PS00108">
    <property type="entry name" value="PROTEIN_KINASE_ST"/>
    <property type="match status" value="1"/>
</dbReference>
<evidence type="ECO:0000256" key="3">
    <source>
        <dbReference type="ARBA" id="ARBA00022777"/>
    </source>
</evidence>
<dbReference type="Pfam" id="PF00069">
    <property type="entry name" value="Pkinase"/>
    <property type="match status" value="1"/>
</dbReference>
<feature type="compositionally biased region" description="Polar residues" evidence="5">
    <location>
        <begin position="512"/>
        <end position="536"/>
    </location>
</feature>
<evidence type="ECO:0000313" key="7">
    <source>
        <dbReference type="EMBL" id="EYF03774.1"/>
    </source>
</evidence>
<sequence length="554" mass="56648">MPGVLPEGLLFAQRYRIVRRIAAGAMGAVYEVEHLETARRRALKVMHPHILDSEALRERFQLEARIAGGIESEHVVDVVDAGIDEATQSPFMVMELLRGEDLGARLKRTGKLPVEEALTYLLQAASALALTHAASIVHRDLKPANLFLTLRPDGTPRLKIIDFGVAKIVSEGISAAEATQNVGTPMYMAPEQLTVSTKLSGATDIYALGLVAFTLLVGVPYWAPEASAASASIAFALIAIRGPQESAVRRAAAAGVVLPAAFDAWFARMTALDPGARYQSAPEAVSALHEVLLGHSPNSSRTPLPLGAPHALATPLPIAMPQALTASQTLAAPRALATPLPIISPFPTGVPLDGTTTRVDLSSTSVREWTTNLVGATAAGPVAAPPKRGLAMGPKVVGMGFAVGLLVSALWWVTQPGSAETTPPRTVNAVSPEGAPGLASPAATTPTAATPAPTAPAPGDGAQPTTPGTPESSAGGSLQAGQAGTTSATPPGTAAGDPTQASGAPTSGHGAQPTTKSSSAATPVTKTRTPVTSGKLGTSKKDAFPETSSLLGRD</sequence>
<keyword evidence="8" id="KW-1185">Reference proteome</keyword>